<dbReference type="EMBL" id="BAABCY010000074">
    <property type="protein sequence ID" value="GAA3576406.1"/>
    <property type="molecule type" value="Genomic_DNA"/>
</dbReference>
<evidence type="ECO:0000313" key="3">
    <source>
        <dbReference type="Proteomes" id="UP001500954"/>
    </source>
</evidence>
<dbReference type="Pfam" id="PF18943">
    <property type="entry name" value="DUF5690"/>
    <property type="match status" value="1"/>
</dbReference>
<reference evidence="3" key="1">
    <citation type="journal article" date="2019" name="Int. J. Syst. Evol. Microbiol.">
        <title>The Global Catalogue of Microorganisms (GCM) 10K type strain sequencing project: providing services to taxonomists for standard genome sequencing and annotation.</title>
        <authorList>
            <consortium name="The Broad Institute Genomics Platform"/>
            <consortium name="The Broad Institute Genome Sequencing Center for Infectious Disease"/>
            <person name="Wu L."/>
            <person name="Ma J."/>
        </authorList>
    </citation>
    <scope>NUCLEOTIDE SEQUENCE [LARGE SCALE GENOMIC DNA]</scope>
    <source>
        <strain evidence="3">JCM 17111</strain>
    </source>
</reference>
<feature type="transmembrane region" description="Helical" evidence="1">
    <location>
        <begin position="243"/>
        <end position="268"/>
    </location>
</feature>
<feature type="transmembrane region" description="Helical" evidence="1">
    <location>
        <begin position="125"/>
        <end position="148"/>
    </location>
</feature>
<evidence type="ECO:0000256" key="1">
    <source>
        <dbReference type="SAM" id="Phobius"/>
    </source>
</evidence>
<feature type="transmembrane region" description="Helical" evidence="1">
    <location>
        <begin position="379"/>
        <end position="396"/>
    </location>
</feature>
<comment type="caution">
    <text evidence="2">The sequence shown here is derived from an EMBL/GenBank/DDBJ whole genome shotgun (WGS) entry which is preliminary data.</text>
</comment>
<feature type="transmembrane region" description="Helical" evidence="1">
    <location>
        <begin position="66"/>
        <end position="86"/>
    </location>
</feature>
<feature type="transmembrane region" description="Helical" evidence="1">
    <location>
        <begin position="305"/>
        <end position="326"/>
    </location>
</feature>
<proteinExistence type="predicted"/>
<keyword evidence="3" id="KW-1185">Reference proteome</keyword>
<sequence>MVAAFMCYTGMYAIRKSFLAGQYLDLGFGFDLDAKTVLVVSQVLGYMCSKFLGIKIISEMSHQNRAKWLVGLVGFGLLMLLVFAYVPSTLKAFTLFFNGLPLGMVFGVVFSYLEGRRNTELLAAALSATFIFSTGLVKTVGVVLMQNLNVSENIMPFVTGLLFFPLFLLSVWMLSVSKKPSEDDIKERSERLPMTKSERKLFLKQHGIGFSGLVVVYILLTIVRDFRDNFIVEFWNELGYAQMPGLITLTEVPVAVIVLVIAAFGILLRNSHRAFNWGMWLTAGSGVLILVISILFKSALVSPVIWVITTGIGVYLPYILFHCLIFERLVAFLRVKGNVGFLFYTADALGYLGSVFVLLYKEAINYKGSWVRFFEQININAAIAVFVVSILTLFYFRAVRIKKEKMLGVSATLD</sequence>
<keyword evidence="1" id="KW-1133">Transmembrane helix</keyword>
<name>A0ABP6Y4F6_9FLAO</name>
<gene>
    <name evidence="2" type="ORF">GCM10022395_26600</name>
</gene>
<feature type="transmembrane region" description="Helical" evidence="1">
    <location>
        <begin position="280"/>
        <end position="299"/>
    </location>
</feature>
<organism evidence="2 3">
    <name type="scientific">Snuella lapsa</name>
    <dbReference type="NCBI Taxonomy" id="870481"/>
    <lineage>
        <taxon>Bacteria</taxon>
        <taxon>Pseudomonadati</taxon>
        <taxon>Bacteroidota</taxon>
        <taxon>Flavobacteriia</taxon>
        <taxon>Flavobacteriales</taxon>
        <taxon>Flavobacteriaceae</taxon>
        <taxon>Snuella</taxon>
    </lineage>
</organism>
<dbReference type="InterPro" id="IPR036259">
    <property type="entry name" value="MFS_trans_sf"/>
</dbReference>
<dbReference type="Proteomes" id="UP001500954">
    <property type="component" value="Unassembled WGS sequence"/>
</dbReference>
<dbReference type="SUPFAM" id="SSF103473">
    <property type="entry name" value="MFS general substrate transporter"/>
    <property type="match status" value="1"/>
</dbReference>
<keyword evidence="1" id="KW-0472">Membrane</keyword>
<feature type="transmembrane region" description="Helical" evidence="1">
    <location>
        <begin position="338"/>
        <end position="359"/>
    </location>
</feature>
<feature type="transmembrane region" description="Helical" evidence="1">
    <location>
        <begin position="92"/>
        <end position="113"/>
    </location>
</feature>
<accession>A0ABP6Y4F6</accession>
<dbReference type="InterPro" id="IPR043745">
    <property type="entry name" value="DUF5690"/>
</dbReference>
<keyword evidence="1" id="KW-0812">Transmembrane</keyword>
<protein>
    <submittedName>
        <fullName evidence="2">DUF5690 family protein</fullName>
    </submittedName>
</protein>
<evidence type="ECO:0000313" key="2">
    <source>
        <dbReference type="EMBL" id="GAA3576406.1"/>
    </source>
</evidence>
<feature type="transmembrane region" description="Helical" evidence="1">
    <location>
        <begin position="201"/>
        <end position="223"/>
    </location>
</feature>
<feature type="transmembrane region" description="Helical" evidence="1">
    <location>
        <begin position="154"/>
        <end position="176"/>
    </location>
</feature>